<accession>A0A151NJ24</accession>
<organism evidence="2 3">
    <name type="scientific">Alligator mississippiensis</name>
    <name type="common">American alligator</name>
    <dbReference type="NCBI Taxonomy" id="8496"/>
    <lineage>
        <taxon>Eukaryota</taxon>
        <taxon>Metazoa</taxon>
        <taxon>Chordata</taxon>
        <taxon>Craniata</taxon>
        <taxon>Vertebrata</taxon>
        <taxon>Euteleostomi</taxon>
        <taxon>Archelosauria</taxon>
        <taxon>Archosauria</taxon>
        <taxon>Crocodylia</taxon>
        <taxon>Alligatoridae</taxon>
        <taxon>Alligatorinae</taxon>
        <taxon>Alligator</taxon>
    </lineage>
</organism>
<keyword evidence="3" id="KW-1185">Reference proteome</keyword>
<evidence type="ECO:0000313" key="3">
    <source>
        <dbReference type="Proteomes" id="UP000050525"/>
    </source>
</evidence>
<keyword evidence="1" id="KW-0732">Signal</keyword>
<dbReference type="EMBL" id="AKHW03002956">
    <property type="protein sequence ID" value="KYO36679.1"/>
    <property type="molecule type" value="Genomic_DNA"/>
</dbReference>
<evidence type="ECO:0008006" key="4">
    <source>
        <dbReference type="Google" id="ProtNLM"/>
    </source>
</evidence>
<gene>
    <name evidence="2" type="ORF">Y1Q_0024353</name>
</gene>
<dbReference type="Proteomes" id="UP000050525">
    <property type="component" value="Unassembled WGS sequence"/>
</dbReference>
<feature type="signal peptide" evidence="1">
    <location>
        <begin position="1"/>
        <end position="16"/>
    </location>
</feature>
<feature type="chain" id="PRO_5007586104" description="Secreted protein" evidence="1">
    <location>
        <begin position="17"/>
        <end position="85"/>
    </location>
</feature>
<evidence type="ECO:0000313" key="2">
    <source>
        <dbReference type="EMBL" id="KYO36679.1"/>
    </source>
</evidence>
<proteinExistence type="predicted"/>
<evidence type="ECO:0000256" key="1">
    <source>
        <dbReference type="SAM" id="SignalP"/>
    </source>
</evidence>
<sequence length="85" mass="9505">MPVAVSIFLQVRFGEWLLVVVIDQLNVGSASWDVSHSVSLCRDLPLTPEAPFLARHYKKSLGWKRQGTGRACILSLAVSLIFRPR</sequence>
<dbReference type="AlphaFoldDB" id="A0A151NJ24"/>
<reference evidence="2 3" key="1">
    <citation type="journal article" date="2012" name="Genome Biol.">
        <title>Sequencing three crocodilian genomes to illuminate the evolution of archosaurs and amniotes.</title>
        <authorList>
            <person name="St John J.A."/>
            <person name="Braun E.L."/>
            <person name="Isberg S.R."/>
            <person name="Miles L.G."/>
            <person name="Chong A.Y."/>
            <person name="Gongora J."/>
            <person name="Dalzell P."/>
            <person name="Moran C."/>
            <person name="Bed'hom B."/>
            <person name="Abzhanov A."/>
            <person name="Burgess S.C."/>
            <person name="Cooksey A.M."/>
            <person name="Castoe T.A."/>
            <person name="Crawford N.G."/>
            <person name="Densmore L.D."/>
            <person name="Drew J.C."/>
            <person name="Edwards S.V."/>
            <person name="Faircloth B.C."/>
            <person name="Fujita M.K."/>
            <person name="Greenwold M.J."/>
            <person name="Hoffmann F.G."/>
            <person name="Howard J.M."/>
            <person name="Iguchi T."/>
            <person name="Janes D.E."/>
            <person name="Khan S.Y."/>
            <person name="Kohno S."/>
            <person name="de Koning A.J."/>
            <person name="Lance S.L."/>
            <person name="McCarthy F.M."/>
            <person name="McCormack J.E."/>
            <person name="Merchant M.E."/>
            <person name="Peterson D.G."/>
            <person name="Pollock D.D."/>
            <person name="Pourmand N."/>
            <person name="Raney B.J."/>
            <person name="Roessler K.A."/>
            <person name="Sanford J.R."/>
            <person name="Sawyer R.H."/>
            <person name="Schmidt C.J."/>
            <person name="Triplett E.W."/>
            <person name="Tuberville T.D."/>
            <person name="Venegas-Anaya M."/>
            <person name="Howard J.T."/>
            <person name="Jarvis E.D."/>
            <person name="Guillette L.J.Jr."/>
            <person name="Glenn T.C."/>
            <person name="Green R.E."/>
            <person name="Ray D.A."/>
        </authorList>
    </citation>
    <scope>NUCLEOTIDE SEQUENCE [LARGE SCALE GENOMIC DNA]</scope>
    <source>
        <strain evidence="2">KSC_2009_1</strain>
    </source>
</reference>
<comment type="caution">
    <text evidence="2">The sequence shown here is derived from an EMBL/GenBank/DDBJ whole genome shotgun (WGS) entry which is preliminary data.</text>
</comment>
<name>A0A151NJ24_ALLMI</name>
<protein>
    <recommendedName>
        <fullName evidence="4">Secreted protein</fullName>
    </recommendedName>
</protein>